<gene>
    <name evidence="4" type="primary">mlaE_1</name>
    <name evidence="4" type="ORF">Pla163_29010</name>
</gene>
<dbReference type="GO" id="GO:0043190">
    <property type="term" value="C:ATP-binding cassette (ABC) transporter complex"/>
    <property type="evidence" value="ECO:0007669"/>
    <property type="project" value="InterPro"/>
</dbReference>
<accession>A0A518D2S4</accession>
<dbReference type="SUPFAM" id="SSF52091">
    <property type="entry name" value="SpoIIaa-like"/>
    <property type="match status" value="1"/>
</dbReference>
<dbReference type="PROSITE" id="PS50801">
    <property type="entry name" value="STAS"/>
    <property type="match status" value="1"/>
</dbReference>
<dbReference type="PANTHER" id="PTHR30188:SF3">
    <property type="entry name" value="ABC TRANSPORTER PERMEASE"/>
    <property type="match status" value="1"/>
</dbReference>
<keyword evidence="1" id="KW-0472">Membrane</keyword>
<dbReference type="Pfam" id="PF02405">
    <property type="entry name" value="MlaE"/>
    <property type="match status" value="1"/>
</dbReference>
<dbReference type="Pfam" id="PF13466">
    <property type="entry name" value="STAS_2"/>
    <property type="match status" value="1"/>
</dbReference>
<feature type="transmembrane region" description="Helical" evidence="1">
    <location>
        <begin position="325"/>
        <end position="343"/>
    </location>
</feature>
<feature type="region of interest" description="Disordered" evidence="2">
    <location>
        <begin position="1"/>
        <end position="20"/>
    </location>
</feature>
<feature type="compositionally biased region" description="Low complexity" evidence="2">
    <location>
        <begin position="1"/>
        <end position="14"/>
    </location>
</feature>
<keyword evidence="1" id="KW-0812">Transmembrane</keyword>
<evidence type="ECO:0000313" key="4">
    <source>
        <dbReference type="EMBL" id="QDU85764.1"/>
    </source>
</evidence>
<keyword evidence="5" id="KW-1185">Reference proteome</keyword>
<comment type="caution">
    <text evidence="1">Lacks conserved residue(s) required for the propagation of feature annotation.</text>
</comment>
<sequence length="388" mass="40083">MAGETTAHTTSPTTERADPGDELVAELADGVLHLSGSLSLAGVARHWKRVRELVAGSSGPLAIDVARLDSIQGSGAALVVELALELERDGRGGEVRGATGSVHALLGLYAPDEAAPPPHAHELHESFLAQVGRRSIGVTTGVFEGIVFIGELTRACGRTILRPATFPLREWVVQLSRTGPDGVAIVALVNFLVGTILGFQSAVQLENYGAEIFVANLVGLSVVRELGPLMTAILLAGRSGAAFAAELGTMKVSEEVDALRTLGLSPHRFLVLPRVAALVVTMPLLTIIANAMGILGGLAIGCGAMGITLNAYWQQTASSIETSDVLTGLAKAVAFGAIVGVIACHRGLSTRGGAEGVGRSTTAAVVTVLFALIIADAIFTYLFTLFGL</sequence>
<dbReference type="InterPro" id="IPR030802">
    <property type="entry name" value="Permease_MalE"/>
</dbReference>
<evidence type="ECO:0000259" key="3">
    <source>
        <dbReference type="PROSITE" id="PS50801"/>
    </source>
</evidence>
<protein>
    <submittedName>
        <fullName evidence="4">Putative phospholipid ABC transporter permease protein MlaE</fullName>
    </submittedName>
</protein>
<evidence type="ECO:0000256" key="1">
    <source>
        <dbReference type="RuleBase" id="RU362044"/>
    </source>
</evidence>
<dbReference type="InterPro" id="IPR036513">
    <property type="entry name" value="STAS_dom_sf"/>
</dbReference>
<dbReference type="EMBL" id="CP036290">
    <property type="protein sequence ID" value="QDU85764.1"/>
    <property type="molecule type" value="Genomic_DNA"/>
</dbReference>
<feature type="domain" description="STAS" evidence="3">
    <location>
        <begin position="31"/>
        <end position="95"/>
    </location>
</feature>
<dbReference type="Gene3D" id="3.30.750.24">
    <property type="entry name" value="STAS domain"/>
    <property type="match status" value="1"/>
</dbReference>
<dbReference type="AlphaFoldDB" id="A0A518D2S4"/>
<dbReference type="InterPro" id="IPR003453">
    <property type="entry name" value="ABC_MlaE_roteobac"/>
</dbReference>
<organism evidence="4 5">
    <name type="scientific">Rohdeia mirabilis</name>
    <dbReference type="NCBI Taxonomy" id="2528008"/>
    <lineage>
        <taxon>Bacteria</taxon>
        <taxon>Pseudomonadati</taxon>
        <taxon>Planctomycetota</taxon>
        <taxon>Planctomycetia</taxon>
        <taxon>Planctomycetia incertae sedis</taxon>
        <taxon>Rohdeia</taxon>
    </lineage>
</organism>
<comment type="similarity">
    <text evidence="1">Belongs to the MlaE permease family.</text>
</comment>
<dbReference type="PANTHER" id="PTHR30188">
    <property type="entry name" value="ABC TRANSPORTER PERMEASE PROTEIN-RELATED"/>
    <property type="match status" value="1"/>
</dbReference>
<dbReference type="RefSeq" id="WP_145189736.1">
    <property type="nucleotide sequence ID" value="NZ_CP036290.1"/>
</dbReference>
<name>A0A518D2S4_9BACT</name>
<dbReference type="Proteomes" id="UP000319342">
    <property type="component" value="Chromosome"/>
</dbReference>
<evidence type="ECO:0000256" key="2">
    <source>
        <dbReference type="SAM" id="MobiDB-lite"/>
    </source>
</evidence>
<feature type="transmembrane region" description="Helical" evidence="1">
    <location>
        <begin position="363"/>
        <end position="386"/>
    </location>
</feature>
<keyword evidence="1" id="KW-1133">Transmembrane helix</keyword>
<dbReference type="NCBIfam" id="TIGR00056">
    <property type="entry name" value="MlaE family lipid ABC transporter permease subunit"/>
    <property type="match status" value="1"/>
</dbReference>
<evidence type="ECO:0000313" key="5">
    <source>
        <dbReference type="Proteomes" id="UP000319342"/>
    </source>
</evidence>
<dbReference type="InterPro" id="IPR058548">
    <property type="entry name" value="MlaB-like_STAS"/>
</dbReference>
<dbReference type="InterPro" id="IPR002645">
    <property type="entry name" value="STAS_dom"/>
</dbReference>
<dbReference type="GO" id="GO:0005548">
    <property type="term" value="F:phospholipid transporter activity"/>
    <property type="evidence" value="ECO:0007669"/>
    <property type="project" value="TreeGrafter"/>
</dbReference>
<dbReference type="OrthoDB" id="9810518at2"/>
<proteinExistence type="inferred from homology"/>
<reference evidence="4 5" key="1">
    <citation type="submission" date="2019-02" db="EMBL/GenBank/DDBJ databases">
        <title>Deep-cultivation of Planctomycetes and their phenomic and genomic characterization uncovers novel biology.</title>
        <authorList>
            <person name="Wiegand S."/>
            <person name="Jogler M."/>
            <person name="Boedeker C."/>
            <person name="Pinto D."/>
            <person name="Vollmers J."/>
            <person name="Rivas-Marin E."/>
            <person name="Kohn T."/>
            <person name="Peeters S.H."/>
            <person name="Heuer A."/>
            <person name="Rast P."/>
            <person name="Oberbeckmann S."/>
            <person name="Bunk B."/>
            <person name="Jeske O."/>
            <person name="Meyerdierks A."/>
            <person name="Storesund J.E."/>
            <person name="Kallscheuer N."/>
            <person name="Luecker S."/>
            <person name="Lage O.M."/>
            <person name="Pohl T."/>
            <person name="Merkel B.J."/>
            <person name="Hornburger P."/>
            <person name="Mueller R.-W."/>
            <person name="Bruemmer F."/>
            <person name="Labrenz M."/>
            <person name="Spormann A.M."/>
            <person name="Op den Camp H."/>
            <person name="Overmann J."/>
            <person name="Amann R."/>
            <person name="Jetten M.S.M."/>
            <person name="Mascher T."/>
            <person name="Medema M.H."/>
            <person name="Devos D.P."/>
            <person name="Kaster A.-K."/>
            <person name="Ovreas L."/>
            <person name="Rohde M."/>
            <person name="Galperin M.Y."/>
            <person name="Jogler C."/>
        </authorList>
    </citation>
    <scope>NUCLEOTIDE SEQUENCE [LARGE SCALE GENOMIC DNA]</scope>
    <source>
        <strain evidence="4 5">Pla163</strain>
    </source>
</reference>
<feature type="transmembrane region" description="Helical" evidence="1">
    <location>
        <begin position="294"/>
        <end position="313"/>
    </location>
</feature>